<comment type="similarity">
    <text evidence="1 7 11">Belongs to the NAD-dependent glycerol-3-phosphate dehydrogenase family.</text>
</comment>
<evidence type="ECO:0000256" key="2">
    <source>
        <dbReference type="ARBA" id="ARBA00022516"/>
    </source>
</evidence>
<feature type="binding site" evidence="7">
    <location>
        <position position="248"/>
    </location>
    <ligand>
        <name>sn-glycerol 3-phosphate</name>
        <dbReference type="ChEBI" id="CHEBI:57597"/>
    </ligand>
</feature>
<feature type="binding site" evidence="9">
    <location>
        <position position="101"/>
    </location>
    <ligand>
        <name>substrate</name>
    </ligand>
</feature>
<feature type="binding site" evidence="10">
    <location>
        <position position="248"/>
    </location>
    <ligand>
        <name>NAD(+)</name>
        <dbReference type="ChEBI" id="CHEBI:57540"/>
    </ligand>
</feature>
<dbReference type="InterPro" id="IPR013328">
    <property type="entry name" value="6PGD_dom2"/>
</dbReference>
<feature type="domain" description="Glycerol-3-phosphate dehydrogenase NAD-dependent C-terminal" evidence="14">
    <location>
        <begin position="173"/>
        <end position="307"/>
    </location>
</feature>
<dbReference type="UniPathway" id="UPA00940"/>
<dbReference type="GO" id="GO:0046168">
    <property type="term" value="P:glycerol-3-phosphate catabolic process"/>
    <property type="evidence" value="ECO:0007669"/>
    <property type="project" value="InterPro"/>
</dbReference>
<feature type="binding site" evidence="10">
    <location>
        <position position="133"/>
    </location>
    <ligand>
        <name>NAD(+)</name>
        <dbReference type="ChEBI" id="CHEBI:57540"/>
    </ligand>
</feature>
<evidence type="ECO:0000259" key="13">
    <source>
        <dbReference type="Pfam" id="PF01210"/>
    </source>
</evidence>
<evidence type="ECO:0000313" key="15">
    <source>
        <dbReference type="EMBL" id="SFQ15856.1"/>
    </source>
</evidence>
<dbReference type="InterPro" id="IPR036291">
    <property type="entry name" value="NAD(P)-bd_dom_sf"/>
</dbReference>
<keyword evidence="7" id="KW-0521">NADP</keyword>
<evidence type="ECO:0000256" key="3">
    <source>
        <dbReference type="ARBA" id="ARBA00023002"/>
    </source>
</evidence>
<evidence type="ECO:0000259" key="14">
    <source>
        <dbReference type="Pfam" id="PF07479"/>
    </source>
</evidence>
<comment type="catalytic activity">
    <reaction evidence="7">
        <text>sn-glycerol 3-phosphate + NAD(+) = dihydroxyacetone phosphate + NADH + H(+)</text>
        <dbReference type="Rhea" id="RHEA:11092"/>
        <dbReference type="ChEBI" id="CHEBI:15378"/>
        <dbReference type="ChEBI" id="CHEBI:57540"/>
        <dbReference type="ChEBI" id="CHEBI:57597"/>
        <dbReference type="ChEBI" id="CHEBI:57642"/>
        <dbReference type="ChEBI" id="CHEBI:57945"/>
        <dbReference type="EC" id="1.1.1.94"/>
    </reaction>
</comment>
<comment type="subcellular location">
    <subcellularLocation>
        <location evidence="7">Cytoplasm</location>
    </subcellularLocation>
</comment>
<dbReference type="GO" id="GO:0141153">
    <property type="term" value="F:glycerol-3-phosphate dehydrogenase (NADP+) activity"/>
    <property type="evidence" value="ECO:0007669"/>
    <property type="project" value="RHEA"/>
</dbReference>
<dbReference type="EC" id="1.1.1.94" evidence="7"/>
<dbReference type="GO" id="GO:0141152">
    <property type="term" value="F:glycerol-3-phosphate dehydrogenase (NAD+) activity"/>
    <property type="evidence" value="ECO:0007669"/>
    <property type="project" value="RHEA"/>
</dbReference>
<feature type="binding site" evidence="7">
    <location>
        <position position="131"/>
    </location>
    <ligand>
        <name>sn-glycerol 3-phosphate</name>
        <dbReference type="ChEBI" id="CHEBI:57597"/>
    </ligand>
</feature>
<dbReference type="PROSITE" id="PS00957">
    <property type="entry name" value="NAD_G3PDH"/>
    <property type="match status" value="1"/>
</dbReference>
<dbReference type="InterPro" id="IPR011128">
    <property type="entry name" value="G3P_DH_NAD-dep_N"/>
</dbReference>
<dbReference type="PRINTS" id="PR00077">
    <property type="entry name" value="GPDHDRGNASE"/>
</dbReference>
<evidence type="ECO:0000256" key="10">
    <source>
        <dbReference type="PIRSR" id="PIRSR000114-3"/>
    </source>
</evidence>
<evidence type="ECO:0000256" key="1">
    <source>
        <dbReference type="ARBA" id="ARBA00011009"/>
    </source>
</evidence>
<feature type="binding site" evidence="7">
    <location>
        <position position="268"/>
    </location>
    <ligand>
        <name>NADPH</name>
        <dbReference type="ChEBI" id="CHEBI:57783"/>
    </ligand>
</feature>
<feature type="binding site" evidence="10">
    <location>
        <begin position="6"/>
        <end position="11"/>
    </location>
    <ligand>
        <name>NAD(+)</name>
        <dbReference type="ChEBI" id="CHEBI:57540"/>
    </ligand>
</feature>
<feature type="binding site" evidence="7">
    <location>
        <position position="101"/>
    </location>
    <ligand>
        <name>NADPH</name>
        <dbReference type="ChEBI" id="CHEBI:57783"/>
    </ligand>
</feature>
<dbReference type="HAMAP" id="MF_00394">
    <property type="entry name" value="NAD_Glyc3P_dehydrog"/>
    <property type="match status" value="1"/>
</dbReference>
<evidence type="ECO:0000256" key="5">
    <source>
        <dbReference type="ARBA" id="ARBA00023209"/>
    </source>
</evidence>
<dbReference type="OrthoDB" id="9812273at2"/>
<dbReference type="NCBIfam" id="NF000940">
    <property type="entry name" value="PRK00094.1-2"/>
    <property type="match status" value="1"/>
</dbReference>
<evidence type="ECO:0000256" key="7">
    <source>
        <dbReference type="HAMAP-Rule" id="MF_00394"/>
    </source>
</evidence>
<dbReference type="GO" id="GO:0051287">
    <property type="term" value="F:NAD binding"/>
    <property type="evidence" value="ECO:0007669"/>
    <property type="project" value="InterPro"/>
</dbReference>
<keyword evidence="7" id="KW-0963">Cytoplasm</keyword>
<dbReference type="RefSeq" id="WP_093425611.1">
    <property type="nucleotide sequence ID" value="NZ_FOXA01000041.1"/>
</dbReference>
<dbReference type="GO" id="GO:0008654">
    <property type="term" value="P:phospholipid biosynthetic process"/>
    <property type="evidence" value="ECO:0007669"/>
    <property type="project" value="UniProtKB-KW"/>
</dbReference>
<dbReference type="EMBL" id="FOXA01000041">
    <property type="protein sequence ID" value="SFQ15856.1"/>
    <property type="molecule type" value="Genomic_DNA"/>
</dbReference>
<evidence type="ECO:0000256" key="8">
    <source>
        <dbReference type="PIRSR" id="PIRSR000114-1"/>
    </source>
</evidence>
<keyword evidence="5 7" id="KW-0594">Phospholipid biosynthesis</keyword>
<keyword evidence="6 7" id="KW-1208">Phospholipid metabolism</keyword>
<comment type="pathway">
    <text evidence="7">Membrane lipid metabolism; glycerophospholipid metabolism.</text>
</comment>
<dbReference type="GO" id="GO:0005975">
    <property type="term" value="P:carbohydrate metabolic process"/>
    <property type="evidence" value="ECO:0007669"/>
    <property type="project" value="InterPro"/>
</dbReference>
<dbReference type="PIRSF" id="PIRSF000114">
    <property type="entry name" value="Glycerol-3-P_dh"/>
    <property type="match status" value="1"/>
</dbReference>
<dbReference type="AlphaFoldDB" id="A0A1I5W9E0"/>
<reference evidence="15 16" key="1">
    <citation type="submission" date="2016-10" db="EMBL/GenBank/DDBJ databases">
        <authorList>
            <person name="de Groot N.N."/>
        </authorList>
    </citation>
    <scope>NUCLEOTIDE SEQUENCE [LARGE SCALE GENOMIC DNA]</scope>
    <source>
        <strain evidence="15 16">DSM 19547</strain>
    </source>
</reference>
<keyword evidence="7 10" id="KW-0520">NAD</keyword>
<accession>A0A1I5W9E0</accession>
<dbReference type="GO" id="GO:0005829">
    <property type="term" value="C:cytosol"/>
    <property type="evidence" value="ECO:0007669"/>
    <property type="project" value="TreeGrafter"/>
</dbReference>
<dbReference type="PANTHER" id="PTHR11728:SF1">
    <property type="entry name" value="GLYCEROL-3-PHOSPHATE DEHYDROGENASE [NAD(+)] 2, CHLOROPLASTIC"/>
    <property type="match status" value="1"/>
</dbReference>
<evidence type="ECO:0000256" key="11">
    <source>
        <dbReference type="RuleBase" id="RU000437"/>
    </source>
</evidence>
<feature type="binding site" evidence="7">
    <location>
        <position position="184"/>
    </location>
    <ligand>
        <name>sn-glycerol 3-phosphate</name>
        <dbReference type="ChEBI" id="CHEBI:57597"/>
    </ligand>
</feature>
<keyword evidence="16" id="KW-1185">Reference proteome</keyword>
<evidence type="ECO:0000313" key="16">
    <source>
        <dbReference type="Proteomes" id="UP000199356"/>
    </source>
</evidence>
<feature type="binding site" evidence="7">
    <location>
        <position position="247"/>
    </location>
    <ligand>
        <name>sn-glycerol 3-phosphate</name>
        <dbReference type="ChEBI" id="CHEBI:57597"/>
    </ligand>
</feature>
<dbReference type="InterPro" id="IPR006109">
    <property type="entry name" value="G3P_DH_NAD-dep_C"/>
</dbReference>
<feature type="binding site" evidence="7">
    <location>
        <position position="30"/>
    </location>
    <ligand>
        <name>NADPH</name>
        <dbReference type="ChEBI" id="CHEBI:57783"/>
    </ligand>
</feature>
<keyword evidence="4 7" id="KW-0443">Lipid metabolism</keyword>
<keyword evidence="2 7" id="KW-0444">Lipid biosynthesis</keyword>
<evidence type="ECO:0000256" key="6">
    <source>
        <dbReference type="ARBA" id="ARBA00023264"/>
    </source>
</evidence>
<protein>
    <recommendedName>
        <fullName evidence="7">Glycerol-3-phosphate dehydrogenase [NAD(P)+]</fullName>
        <ecNumber evidence="7">1.1.1.94</ecNumber>
    </recommendedName>
    <alternativeName>
        <fullName evidence="7">NAD(P)(+)-dependent glycerol-3-phosphate dehydrogenase</fullName>
    </alternativeName>
    <alternativeName>
        <fullName evidence="7">NAD(P)H-dependent dihydroxyacetone-phosphate reductase</fullName>
    </alternativeName>
</protein>
<comment type="function">
    <text evidence="7">Catalyzes the reduction of the glycolytic intermediate dihydroxyacetone phosphate (DHAP) to sn-glycerol 3-phosphate (G3P), the key precursor for phospholipid synthesis.</text>
</comment>
<comment type="caution">
    <text evidence="7">Lacks conserved residue(s) required for the propagation of feature annotation.</text>
</comment>
<feature type="binding site" evidence="7">
    <location>
        <position position="248"/>
    </location>
    <ligand>
        <name>NADPH</name>
        <dbReference type="ChEBI" id="CHEBI:57783"/>
    </ligand>
</feature>
<dbReference type="NCBIfam" id="NF000942">
    <property type="entry name" value="PRK00094.1-4"/>
    <property type="match status" value="1"/>
</dbReference>
<dbReference type="GO" id="GO:0006650">
    <property type="term" value="P:glycerophospholipid metabolic process"/>
    <property type="evidence" value="ECO:0007669"/>
    <property type="project" value="UniProtKB-UniRule"/>
</dbReference>
<dbReference type="Pfam" id="PF07479">
    <property type="entry name" value="NAD_Gly3P_dh_C"/>
    <property type="match status" value="1"/>
</dbReference>
<keyword evidence="3 7" id="KW-0560">Oxidoreductase</keyword>
<evidence type="ECO:0000256" key="9">
    <source>
        <dbReference type="PIRSR" id="PIRSR000114-2"/>
    </source>
</evidence>
<dbReference type="InterPro" id="IPR008927">
    <property type="entry name" value="6-PGluconate_DH-like_C_sf"/>
</dbReference>
<comment type="catalytic activity">
    <reaction evidence="7 12">
        <text>sn-glycerol 3-phosphate + NADP(+) = dihydroxyacetone phosphate + NADPH + H(+)</text>
        <dbReference type="Rhea" id="RHEA:11096"/>
        <dbReference type="ChEBI" id="CHEBI:15378"/>
        <dbReference type="ChEBI" id="CHEBI:57597"/>
        <dbReference type="ChEBI" id="CHEBI:57642"/>
        <dbReference type="ChEBI" id="CHEBI:57783"/>
        <dbReference type="ChEBI" id="CHEBI:58349"/>
        <dbReference type="EC" id="1.1.1.94"/>
    </reaction>
</comment>
<feature type="binding site" evidence="9">
    <location>
        <begin position="248"/>
        <end position="249"/>
    </location>
    <ligand>
        <name>substrate</name>
    </ligand>
</feature>
<keyword evidence="7" id="KW-0547">Nucleotide-binding</keyword>
<proteinExistence type="inferred from homology"/>
<feature type="active site" description="Proton acceptor" evidence="7 8">
    <location>
        <position position="184"/>
    </location>
</feature>
<dbReference type="InterPro" id="IPR006168">
    <property type="entry name" value="G3P_DH_NAD-dep"/>
</dbReference>
<sequence length="318" mass="32410">MISVIGAGAFGTALAVALSRDGDPVTLWARDPDDVALMQDKRENGKRLAGVSLPASLHVTAQIEEAAQAQTMLIAVPMQALGDLLDTPAPFMGRTLVACSKGVDLRTGLGPADVIARKVPDALAAVLTGPSFAIDIASGLPTALTLACGDEPAGTEIQHDIATPNLRLYLSTDVAGAQLGGALKNVMALAAGIAIGAGLGESARASAITRGFAEMKRFADIRGARPETLNGLSGLGDLILTCTSEKSRNYRAGLALGRGEPVPGGTVEGVATAHAVTRLAAEAGIEMPLTAMVDALLNGETTLPRAVEGLLARPLIKE</sequence>
<feature type="binding site" evidence="7">
    <location>
        <position position="133"/>
    </location>
    <ligand>
        <name>NADPH</name>
        <dbReference type="ChEBI" id="CHEBI:57783"/>
    </ligand>
</feature>
<dbReference type="SUPFAM" id="SSF51735">
    <property type="entry name" value="NAD(P)-binding Rossmann-fold domains"/>
    <property type="match status" value="1"/>
</dbReference>
<dbReference type="STRING" id="441119.SAMN04488047_14126"/>
<evidence type="ECO:0000256" key="4">
    <source>
        <dbReference type="ARBA" id="ARBA00023098"/>
    </source>
</evidence>
<feature type="domain" description="Glycerol-3-phosphate dehydrogenase NAD-dependent N-terminal" evidence="13">
    <location>
        <begin position="2"/>
        <end position="151"/>
    </location>
</feature>
<dbReference type="Pfam" id="PF01210">
    <property type="entry name" value="NAD_Gly3P_dh_N"/>
    <property type="match status" value="1"/>
</dbReference>
<feature type="binding site" evidence="7">
    <location>
        <position position="101"/>
    </location>
    <ligand>
        <name>sn-glycerol 3-phosphate</name>
        <dbReference type="ChEBI" id="CHEBI:57597"/>
    </ligand>
</feature>
<gene>
    <name evidence="7" type="primary">gpsA</name>
    <name evidence="15" type="ORF">SAMN04488047_14126</name>
</gene>
<dbReference type="Gene3D" id="1.10.1040.10">
    <property type="entry name" value="N-(1-d-carboxylethyl)-l-norvaline Dehydrogenase, domain 2"/>
    <property type="match status" value="1"/>
</dbReference>
<evidence type="ECO:0000256" key="12">
    <source>
        <dbReference type="RuleBase" id="RU000439"/>
    </source>
</evidence>
<dbReference type="SUPFAM" id="SSF48179">
    <property type="entry name" value="6-phosphogluconate dehydrogenase C-terminal domain-like"/>
    <property type="match status" value="1"/>
</dbReference>
<dbReference type="PANTHER" id="PTHR11728">
    <property type="entry name" value="GLYCEROL-3-PHOSPHATE DEHYDROGENASE"/>
    <property type="match status" value="1"/>
</dbReference>
<organism evidence="15 16">
    <name type="scientific">Tranquillimonas alkanivorans</name>
    <dbReference type="NCBI Taxonomy" id="441119"/>
    <lineage>
        <taxon>Bacteria</taxon>
        <taxon>Pseudomonadati</taxon>
        <taxon>Pseudomonadota</taxon>
        <taxon>Alphaproteobacteria</taxon>
        <taxon>Rhodobacterales</taxon>
        <taxon>Roseobacteraceae</taxon>
        <taxon>Tranquillimonas</taxon>
    </lineage>
</organism>
<name>A0A1I5W9E0_9RHOB</name>
<feature type="binding site" evidence="7">
    <location>
        <position position="237"/>
    </location>
    <ligand>
        <name>sn-glycerol 3-phosphate</name>
        <dbReference type="ChEBI" id="CHEBI:57597"/>
    </ligand>
</feature>
<feature type="binding site" evidence="7">
    <location>
        <position position="10"/>
    </location>
    <ligand>
        <name>NADPH</name>
        <dbReference type="ChEBI" id="CHEBI:57783"/>
    </ligand>
</feature>
<dbReference type="GO" id="GO:0046167">
    <property type="term" value="P:glycerol-3-phosphate biosynthetic process"/>
    <property type="evidence" value="ECO:0007669"/>
    <property type="project" value="UniProtKB-UniRule"/>
</dbReference>
<dbReference type="Gene3D" id="3.40.50.720">
    <property type="entry name" value="NAD(P)-binding Rossmann-like Domain"/>
    <property type="match status" value="1"/>
</dbReference>
<feature type="binding site" evidence="7">
    <location>
        <position position="249"/>
    </location>
    <ligand>
        <name>sn-glycerol 3-phosphate</name>
        <dbReference type="ChEBI" id="CHEBI:57597"/>
    </ligand>
</feature>
<dbReference type="Proteomes" id="UP000199356">
    <property type="component" value="Unassembled WGS sequence"/>
</dbReference>
<feature type="binding site" evidence="7">
    <location>
        <position position="129"/>
    </location>
    <ligand>
        <name>sn-glycerol 3-phosphate</name>
        <dbReference type="ChEBI" id="CHEBI:57597"/>
    </ligand>
</feature>